<gene>
    <name evidence="3" type="ORF">JKP88DRAFT_200742</name>
</gene>
<dbReference type="Proteomes" id="UP000664859">
    <property type="component" value="Unassembled WGS sequence"/>
</dbReference>
<reference evidence="3" key="1">
    <citation type="submission" date="2021-02" db="EMBL/GenBank/DDBJ databases">
        <title>First Annotated Genome of the Yellow-green Alga Tribonema minus.</title>
        <authorList>
            <person name="Mahan K.M."/>
        </authorList>
    </citation>
    <scope>NUCLEOTIDE SEQUENCE</scope>
    <source>
        <strain evidence="3">UTEX B ZZ1240</strain>
    </source>
</reference>
<keyword evidence="4" id="KW-1185">Reference proteome</keyword>
<comment type="similarity">
    <text evidence="1">Belongs to the TCTP family.</text>
</comment>
<name>A0A835YS00_9STRA</name>
<dbReference type="GO" id="GO:0005737">
    <property type="term" value="C:cytoplasm"/>
    <property type="evidence" value="ECO:0007669"/>
    <property type="project" value="TreeGrafter"/>
</dbReference>
<dbReference type="PROSITE" id="PS51797">
    <property type="entry name" value="TCTP_3"/>
    <property type="match status" value="1"/>
</dbReference>
<dbReference type="GO" id="GO:0005509">
    <property type="term" value="F:calcium ion binding"/>
    <property type="evidence" value="ECO:0007669"/>
    <property type="project" value="TreeGrafter"/>
</dbReference>
<proteinExistence type="inferred from homology"/>
<dbReference type="InterPro" id="IPR034737">
    <property type="entry name" value="TCTP"/>
</dbReference>
<dbReference type="SUPFAM" id="SSF51316">
    <property type="entry name" value="Mss4-like"/>
    <property type="match status" value="1"/>
</dbReference>
<evidence type="ECO:0000256" key="1">
    <source>
        <dbReference type="PROSITE-ProRule" id="PRU01133"/>
    </source>
</evidence>
<sequence>MIVYTDMVTGDEMMTDAFKKLPVLDDEGNPVEGLFEVESQVIVKGSTEVDIGCGNSFGGGGDDEAVDDAVEKVNNVIDSFNFSECPFGSKTEFKEYLKEYVVKLRGMFKEAGKPQPEIKAFMATAPGIVKFLLSKYNDLQFYVGASYDPQGAMSFSYYKEGATTPNFMFIEGGLKVEKF</sequence>
<dbReference type="PANTHER" id="PTHR11991:SF0">
    <property type="entry name" value="TRANSLATIONALLY-CONTROLLED TUMOR PROTEIN"/>
    <property type="match status" value="1"/>
</dbReference>
<dbReference type="PANTHER" id="PTHR11991">
    <property type="entry name" value="TRANSLATIONALLY CONTROLLED TUMOR PROTEIN-RELATED"/>
    <property type="match status" value="1"/>
</dbReference>
<dbReference type="EMBL" id="JAFCMP010000423">
    <property type="protein sequence ID" value="KAG5180044.1"/>
    <property type="molecule type" value="Genomic_DNA"/>
</dbReference>
<dbReference type="InterPro" id="IPR011323">
    <property type="entry name" value="Mss4/transl-control_tumour"/>
</dbReference>
<feature type="domain" description="TCTP" evidence="2">
    <location>
        <begin position="1"/>
        <end position="179"/>
    </location>
</feature>
<dbReference type="AlphaFoldDB" id="A0A835YS00"/>
<evidence type="ECO:0000313" key="4">
    <source>
        <dbReference type="Proteomes" id="UP000664859"/>
    </source>
</evidence>
<protein>
    <submittedName>
        <fullName evidence="3">Mss4-like protein</fullName>
    </submittedName>
</protein>
<organism evidence="3 4">
    <name type="scientific">Tribonema minus</name>
    <dbReference type="NCBI Taxonomy" id="303371"/>
    <lineage>
        <taxon>Eukaryota</taxon>
        <taxon>Sar</taxon>
        <taxon>Stramenopiles</taxon>
        <taxon>Ochrophyta</taxon>
        <taxon>PX clade</taxon>
        <taxon>Xanthophyceae</taxon>
        <taxon>Tribonematales</taxon>
        <taxon>Tribonemataceae</taxon>
        <taxon>Tribonema</taxon>
    </lineage>
</organism>
<evidence type="ECO:0000259" key="2">
    <source>
        <dbReference type="PROSITE" id="PS51797"/>
    </source>
</evidence>
<dbReference type="OrthoDB" id="10248936at2759"/>
<evidence type="ECO:0000313" key="3">
    <source>
        <dbReference type="EMBL" id="KAG5180044.1"/>
    </source>
</evidence>
<accession>A0A835YS00</accession>
<dbReference type="Pfam" id="PF00838">
    <property type="entry name" value="TCTP"/>
    <property type="match status" value="1"/>
</dbReference>
<dbReference type="Gene3D" id="2.170.150.10">
    <property type="entry name" value="Metal Binding Protein, Guanine Nucleotide Exchange Factor, Chain A"/>
    <property type="match status" value="1"/>
</dbReference>
<comment type="caution">
    <text evidence="3">The sequence shown here is derived from an EMBL/GenBank/DDBJ whole genome shotgun (WGS) entry which is preliminary data.</text>
</comment>
<dbReference type="InterPro" id="IPR011057">
    <property type="entry name" value="Mss4-like_sf"/>
</dbReference>
<dbReference type="InterPro" id="IPR018105">
    <property type="entry name" value="Translational_control_tumour_p"/>
</dbReference>
<dbReference type="PRINTS" id="PR01653">
    <property type="entry name" value="TCTPROTEIN"/>
</dbReference>